<evidence type="ECO:0000256" key="5">
    <source>
        <dbReference type="ARBA" id="ARBA00022989"/>
    </source>
</evidence>
<feature type="transmembrane region" description="Helical" evidence="8">
    <location>
        <begin position="86"/>
        <end position="106"/>
    </location>
</feature>
<evidence type="ECO:0000313" key="9">
    <source>
        <dbReference type="EMBL" id="WNE98963.1"/>
    </source>
</evidence>
<feature type="transmembrane region" description="Helical" evidence="8">
    <location>
        <begin position="6"/>
        <end position="28"/>
    </location>
</feature>
<protein>
    <submittedName>
        <fullName evidence="9">Aquaporin family protein</fullName>
    </submittedName>
</protein>
<gene>
    <name evidence="9" type="ORF">PS467_28355</name>
</gene>
<evidence type="ECO:0000256" key="2">
    <source>
        <dbReference type="ARBA" id="ARBA00006175"/>
    </source>
</evidence>
<comment type="similarity">
    <text evidence="2 7">Belongs to the MIP/aquaporin (TC 1.A.8) family.</text>
</comment>
<comment type="subcellular location">
    <subcellularLocation>
        <location evidence="1">Membrane</location>
        <topology evidence="1">Multi-pass membrane protein</topology>
    </subcellularLocation>
</comment>
<dbReference type="InterPro" id="IPR000425">
    <property type="entry name" value="MIP"/>
</dbReference>
<evidence type="ECO:0000313" key="10">
    <source>
        <dbReference type="Proteomes" id="UP001305606"/>
    </source>
</evidence>
<keyword evidence="6 8" id="KW-0472">Membrane</keyword>
<dbReference type="InterPro" id="IPR050363">
    <property type="entry name" value="MIP/Aquaporin"/>
</dbReference>
<keyword evidence="4 7" id="KW-0812">Transmembrane</keyword>
<dbReference type="PANTHER" id="PTHR43829">
    <property type="entry name" value="AQUAPORIN OR AQUAGLYCEROPORIN RELATED"/>
    <property type="match status" value="1"/>
</dbReference>
<dbReference type="SUPFAM" id="SSF81338">
    <property type="entry name" value="Aquaporin-like"/>
    <property type="match status" value="1"/>
</dbReference>
<evidence type="ECO:0000256" key="8">
    <source>
        <dbReference type="SAM" id="Phobius"/>
    </source>
</evidence>
<dbReference type="InterPro" id="IPR022357">
    <property type="entry name" value="MIP_CS"/>
</dbReference>
<feature type="transmembrane region" description="Helical" evidence="8">
    <location>
        <begin position="172"/>
        <end position="194"/>
    </location>
</feature>
<dbReference type="InterPro" id="IPR023271">
    <property type="entry name" value="Aquaporin-like"/>
</dbReference>
<feature type="transmembrane region" description="Helical" evidence="8">
    <location>
        <begin position="134"/>
        <end position="152"/>
    </location>
</feature>
<keyword evidence="3 7" id="KW-0813">Transport</keyword>
<dbReference type="Gene3D" id="1.20.1080.10">
    <property type="entry name" value="Glycerol uptake facilitator protein"/>
    <property type="match status" value="1"/>
</dbReference>
<organism evidence="9 10">
    <name type="scientific">Streptomyces luomodiensis</name>
    <dbReference type="NCBI Taxonomy" id="3026192"/>
    <lineage>
        <taxon>Bacteria</taxon>
        <taxon>Bacillati</taxon>
        <taxon>Actinomycetota</taxon>
        <taxon>Actinomycetes</taxon>
        <taxon>Kitasatosporales</taxon>
        <taxon>Streptomycetaceae</taxon>
        <taxon>Streptomyces</taxon>
    </lineage>
</organism>
<evidence type="ECO:0000256" key="1">
    <source>
        <dbReference type="ARBA" id="ARBA00004141"/>
    </source>
</evidence>
<keyword evidence="10" id="KW-1185">Reference proteome</keyword>
<reference evidence="9 10" key="1">
    <citation type="submission" date="2023-02" db="EMBL/GenBank/DDBJ databases">
        <title>Streptomyces sp. SCA4-21 with antifungal activity against Fusarium oxysporum f. sp. cubense, Streptomyces sp. SCA2-17 with antifungal activity against Fusarium oxysporum f. sp. cubense.</title>
        <authorList>
            <person name="Qi D."/>
        </authorList>
    </citation>
    <scope>NUCLEOTIDE SEQUENCE [LARGE SCALE GENOMIC DNA]</scope>
    <source>
        <strain evidence="9 10">SCA4-21</strain>
    </source>
</reference>
<name>A0ABY9V2J1_9ACTN</name>
<proteinExistence type="inferred from homology"/>
<dbReference type="PANTHER" id="PTHR43829:SF9">
    <property type="entry name" value="AQUAPORIN-9"/>
    <property type="match status" value="1"/>
</dbReference>
<dbReference type="Proteomes" id="UP001305606">
    <property type="component" value="Chromosome"/>
</dbReference>
<evidence type="ECO:0000256" key="4">
    <source>
        <dbReference type="ARBA" id="ARBA00022692"/>
    </source>
</evidence>
<dbReference type="PRINTS" id="PR00783">
    <property type="entry name" value="MINTRINSICP"/>
</dbReference>
<accession>A0ABY9V2J1</accession>
<evidence type="ECO:0000256" key="6">
    <source>
        <dbReference type="ARBA" id="ARBA00023136"/>
    </source>
</evidence>
<dbReference type="RefSeq" id="WP_311037602.1">
    <property type="nucleotide sequence ID" value="NZ_CP117522.1"/>
</dbReference>
<dbReference type="Pfam" id="PF00230">
    <property type="entry name" value="MIP"/>
    <property type="match status" value="1"/>
</dbReference>
<sequence>MSAAHIFVWELSGTAMLTLLGCGVGANVTLRRSLGYDGGWLLVTFGWGVAVFVGASIAAPSGAHINPAVTIGLAVNGQVPWSQVPWYLAGQLVGATIGAFVCWAAYKLQFDTHDDPDTTRSVFCTGPTVRNTPWNLVTETVATFVLVLWIILTPSARPGPEGIPDFGNSALGYAAVMFVVIGLGTSLGGPTGYAMNPARDLGPRVAYALLPVRGSADWSYSWIPVAGPIAGAVIAGLAAEALSAV</sequence>
<evidence type="ECO:0000256" key="7">
    <source>
        <dbReference type="RuleBase" id="RU000477"/>
    </source>
</evidence>
<feature type="transmembrane region" description="Helical" evidence="8">
    <location>
        <begin position="40"/>
        <end position="59"/>
    </location>
</feature>
<dbReference type="EMBL" id="CP117522">
    <property type="protein sequence ID" value="WNE98963.1"/>
    <property type="molecule type" value="Genomic_DNA"/>
</dbReference>
<dbReference type="PROSITE" id="PS00221">
    <property type="entry name" value="MIP"/>
    <property type="match status" value="1"/>
</dbReference>
<keyword evidence="5 8" id="KW-1133">Transmembrane helix</keyword>
<evidence type="ECO:0000256" key="3">
    <source>
        <dbReference type="ARBA" id="ARBA00022448"/>
    </source>
</evidence>